<name>A0A8S0R081_OLEEU</name>
<evidence type="ECO:0000313" key="2">
    <source>
        <dbReference type="EMBL" id="CAA2971591.1"/>
    </source>
</evidence>
<evidence type="ECO:0000256" key="1">
    <source>
        <dbReference type="SAM" id="MobiDB-lite"/>
    </source>
</evidence>
<proteinExistence type="predicted"/>
<dbReference type="AlphaFoldDB" id="A0A8S0R081"/>
<gene>
    <name evidence="2" type="ORF">OLEA9_A100767</name>
</gene>
<feature type="compositionally biased region" description="Basic and acidic residues" evidence="1">
    <location>
        <begin position="22"/>
        <end position="31"/>
    </location>
</feature>
<dbReference type="EMBL" id="CACTIH010002018">
    <property type="protein sequence ID" value="CAA2971591.1"/>
    <property type="molecule type" value="Genomic_DNA"/>
</dbReference>
<sequence>MEREKNYTGALIRDKMIVGRCGEENRHDGGHDNVNSDNDSIAKSGDPFKKDEMTSVIWVVMSKAWLEEFSVCDLEGSDKTRHWREDWLKIWRSGWWST</sequence>
<evidence type="ECO:0000313" key="3">
    <source>
        <dbReference type="Proteomes" id="UP000594638"/>
    </source>
</evidence>
<protein>
    <submittedName>
        <fullName evidence="2">Uncharacterized protein</fullName>
    </submittedName>
</protein>
<comment type="caution">
    <text evidence="2">The sequence shown here is derived from an EMBL/GenBank/DDBJ whole genome shotgun (WGS) entry which is preliminary data.</text>
</comment>
<reference evidence="2 3" key="1">
    <citation type="submission" date="2019-12" db="EMBL/GenBank/DDBJ databases">
        <authorList>
            <person name="Alioto T."/>
            <person name="Alioto T."/>
            <person name="Gomez Garrido J."/>
        </authorList>
    </citation>
    <scope>NUCLEOTIDE SEQUENCE [LARGE SCALE GENOMIC DNA]</scope>
</reference>
<organism evidence="2 3">
    <name type="scientific">Olea europaea subsp. europaea</name>
    <dbReference type="NCBI Taxonomy" id="158383"/>
    <lineage>
        <taxon>Eukaryota</taxon>
        <taxon>Viridiplantae</taxon>
        <taxon>Streptophyta</taxon>
        <taxon>Embryophyta</taxon>
        <taxon>Tracheophyta</taxon>
        <taxon>Spermatophyta</taxon>
        <taxon>Magnoliopsida</taxon>
        <taxon>eudicotyledons</taxon>
        <taxon>Gunneridae</taxon>
        <taxon>Pentapetalae</taxon>
        <taxon>asterids</taxon>
        <taxon>lamiids</taxon>
        <taxon>Lamiales</taxon>
        <taxon>Oleaceae</taxon>
        <taxon>Oleeae</taxon>
        <taxon>Olea</taxon>
    </lineage>
</organism>
<keyword evidence="3" id="KW-1185">Reference proteome</keyword>
<feature type="region of interest" description="Disordered" evidence="1">
    <location>
        <begin position="22"/>
        <end position="46"/>
    </location>
</feature>
<dbReference type="Proteomes" id="UP000594638">
    <property type="component" value="Unassembled WGS sequence"/>
</dbReference>
<accession>A0A8S0R081</accession>
<dbReference type="Gramene" id="OE9A100767T1">
    <property type="protein sequence ID" value="OE9A100767C1"/>
    <property type="gene ID" value="OE9A100767"/>
</dbReference>